<evidence type="ECO:0000313" key="3">
    <source>
        <dbReference type="Proteomes" id="UP000247586"/>
    </source>
</evidence>
<reference evidence="2 3" key="1">
    <citation type="submission" date="2018-05" db="EMBL/GenBank/DDBJ databases">
        <title>Complete Genome Sequences of Extremely Thermoacidophilic, Metal-Mobilizing Type-Strain Members of the Archaeal Family Sulfolobaceae: Acidianus brierleyi DSM-1651T, Acidianus sulfidivorans DSM-18786T, Metallosphaera hakonensis DSM-7519T, and Metallosphaera prunae DSM-10039T.</title>
        <authorList>
            <person name="Counts J.A."/>
            <person name="Kelly R.M."/>
        </authorList>
    </citation>
    <scope>NUCLEOTIDE SEQUENCE [LARGE SCALE GENOMIC DNA]</scope>
    <source>
        <strain evidence="2 3">HO1-1</strain>
    </source>
</reference>
<dbReference type="OrthoDB" id="372125at2157"/>
<dbReference type="GeneID" id="36834286"/>
<evidence type="ECO:0000259" key="1">
    <source>
        <dbReference type="PROSITE" id="PS51880"/>
    </source>
</evidence>
<sequence length="357" mass="40719">MVTNLPAEAKTKWLRVMDAKTPEEKIKAIQDFLSSVPKHKGTENLVYWAKRRLSELREESEKQRRKSKAGGLSFFVEKEGAGQVLVLGRDELKNQLIRKLTNVKQDPKDYPVPAMTFFEDSPIQLVNPPQIILDSRLIVSKILGLARNADSILFVVEDQEEFQRMREFLENNNILLGKPKGKVVIERFRSSKEGIRIVMLGRLVGTTEDQVKEYLSEFGIKSAVVKVMGEVNLDDVEKSLFEAIAFKPAVIASIKPFSMSNTPVVPITNLDLLKRELFHSLDVIRVYTKEPMEEPTTDPMFMRRGSTVLDVAQKLHSELSENFKYARVWGKSARFPGQRVGEDHVLEDKDIVEIHVK</sequence>
<dbReference type="RefSeq" id="WP_110368880.1">
    <property type="nucleotide sequence ID" value="NZ_CP029287.2"/>
</dbReference>
<dbReference type="GO" id="GO:0003924">
    <property type="term" value="F:GTPase activity"/>
    <property type="evidence" value="ECO:0007669"/>
    <property type="project" value="InterPro"/>
</dbReference>
<evidence type="ECO:0000313" key="2">
    <source>
        <dbReference type="EMBL" id="AWR98836.1"/>
    </source>
</evidence>
<name>A0A2U9IS43_9CREN</name>
<dbReference type="PANTHER" id="PTHR43127">
    <property type="entry name" value="DEVELOPMENTALLY-REGULATED GTP-BINDING PROTEIN 2"/>
    <property type="match status" value="1"/>
</dbReference>
<dbReference type="Gene3D" id="3.10.20.30">
    <property type="match status" value="1"/>
</dbReference>
<reference evidence="3" key="2">
    <citation type="submission" date="2020-03" db="EMBL/GenBank/DDBJ databases">
        <title>Complete Genome Sequences of Extremely Thermoacidophilic, Metal-Mobilizing Type-Strain Members of the Archaeal Family Sulfolobaceae: Acidianus brierleyi DSM-1651T, Acidianus sulfidivorans DSM-18786T, Metallosphaera hakonensis DSM-7519T, and Metallosphaera prunae DSM-10039T.</title>
        <authorList>
            <person name="Counts J.A."/>
            <person name="Kelly R.M."/>
        </authorList>
    </citation>
    <scope>NUCLEOTIDE SEQUENCE [LARGE SCALE GENOMIC DNA]</scope>
    <source>
        <strain evidence="3">HO1-1</strain>
    </source>
</reference>
<reference evidence="3" key="3">
    <citation type="submission" date="2020-03" db="EMBL/GenBank/DDBJ databases">
        <title>Sequencing and Assembly of Multiple Reported Metal-Biooxidizing Members of the Extremely Thermoacidophilic Archaeal Family Sulfolobaceae.</title>
        <authorList>
            <person name="Counts J.A."/>
            <person name="Kelly R.M."/>
        </authorList>
    </citation>
    <scope>NUCLEOTIDE SEQUENCE [LARGE SCALE GENOMIC DNA]</scope>
    <source>
        <strain evidence="3">HO1-1</strain>
    </source>
</reference>
<dbReference type="InterPro" id="IPR004095">
    <property type="entry name" value="TGS"/>
</dbReference>
<dbReference type="Proteomes" id="UP000247586">
    <property type="component" value="Chromosome"/>
</dbReference>
<dbReference type="InterPro" id="IPR045001">
    <property type="entry name" value="DRG"/>
</dbReference>
<protein>
    <submittedName>
        <fullName evidence="2">GTP-binding protein</fullName>
    </submittedName>
</protein>
<accession>A0A2U9IS43</accession>
<dbReference type="InterPro" id="IPR012676">
    <property type="entry name" value="TGS-like"/>
</dbReference>
<dbReference type="AlphaFoldDB" id="A0A2U9IS43"/>
<dbReference type="Pfam" id="PF02824">
    <property type="entry name" value="TGS"/>
    <property type="match status" value="1"/>
</dbReference>
<dbReference type="GO" id="GO:0005525">
    <property type="term" value="F:GTP binding"/>
    <property type="evidence" value="ECO:0007669"/>
    <property type="project" value="InterPro"/>
</dbReference>
<dbReference type="EMBL" id="CP029287">
    <property type="protein sequence ID" value="AWR98836.1"/>
    <property type="molecule type" value="Genomic_DNA"/>
</dbReference>
<gene>
    <name evidence="2" type="ORF">DFR87_03050</name>
</gene>
<proteinExistence type="predicted"/>
<dbReference type="STRING" id="1293036.GCA_001315825_02355"/>
<keyword evidence="3" id="KW-1185">Reference proteome</keyword>
<dbReference type="PROSITE" id="PS51880">
    <property type="entry name" value="TGS"/>
    <property type="match status" value="1"/>
</dbReference>
<dbReference type="SUPFAM" id="SSF81271">
    <property type="entry name" value="TGS-like"/>
    <property type="match status" value="1"/>
</dbReference>
<organism evidence="2 3">
    <name type="scientific">Metallosphaera hakonensis JCM 8857 = DSM 7519</name>
    <dbReference type="NCBI Taxonomy" id="1293036"/>
    <lineage>
        <taxon>Archaea</taxon>
        <taxon>Thermoproteota</taxon>
        <taxon>Thermoprotei</taxon>
        <taxon>Sulfolobales</taxon>
        <taxon>Sulfolobaceae</taxon>
        <taxon>Metallosphaera</taxon>
    </lineage>
</organism>
<dbReference type="CDD" id="cd01666">
    <property type="entry name" value="TGS_DRG"/>
    <property type="match status" value="1"/>
</dbReference>
<dbReference type="KEGG" id="mhk:DFR87_03050"/>
<feature type="domain" description="TGS" evidence="1">
    <location>
        <begin position="282"/>
        <end position="356"/>
    </location>
</feature>
<dbReference type="Gene3D" id="6.10.140.1070">
    <property type="match status" value="1"/>
</dbReference>
<dbReference type="InterPro" id="IPR012675">
    <property type="entry name" value="Beta-grasp_dom_sf"/>
</dbReference>